<feature type="transmembrane region" description="Helical" evidence="7">
    <location>
        <begin position="161"/>
        <end position="179"/>
    </location>
</feature>
<dbReference type="Proteomes" id="UP000183940">
    <property type="component" value="Unassembled WGS sequence"/>
</dbReference>
<dbReference type="InterPro" id="IPR011014">
    <property type="entry name" value="MscS_channel_TM-2"/>
</dbReference>
<dbReference type="Pfam" id="PF00924">
    <property type="entry name" value="MS_channel_2nd"/>
    <property type="match status" value="1"/>
</dbReference>
<keyword evidence="6 7" id="KW-0472">Membrane</keyword>
<feature type="transmembrane region" description="Helical" evidence="7">
    <location>
        <begin position="185"/>
        <end position="206"/>
    </location>
</feature>
<feature type="transmembrane region" description="Helical" evidence="7">
    <location>
        <begin position="250"/>
        <end position="271"/>
    </location>
</feature>
<feature type="transmembrane region" description="Helical" evidence="7">
    <location>
        <begin position="58"/>
        <end position="79"/>
    </location>
</feature>
<evidence type="ECO:0000256" key="1">
    <source>
        <dbReference type="ARBA" id="ARBA00004651"/>
    </source>
</evidence>
<evidence type="ECO:0000259" key="8">
    <source>
        <dbReference type="Pfam" id="PF00924"/>
    </source>
</evidence>
<evidence type="ECO:0000256" key="3">
    <source>
        <dbReference type="ARBA" id="ARBA00022475"/>
    </source>
</evidence>
<dbReference type="AlphaFoldDB" id="A0A1L9QVL4"/>
<dbReference type="InterPro" id="IPR006685">
    <property type="entry name" value="MscS_channel_2nd"/>
</dbReference>
<organism evidence="10 11">
    <name type="scientific">Roseofilum reptotaenium AO1-A</name>
    <dbReference type="NCBI Taxonomy" id="1925591"/>
    <lineage>
        <taxon>Bacteria</taxon>
        <taxon>Bacillati</taxon>
        <taxon>Cyanobacteriota</taxon>
        <taxon>Cyanophyceae</taxon>
        <taxon>Desertifilales</taxon>
        <taxon>Desertifilaceae</taxon>
        <taxon>Roseofilum</taxon>
    </lineage>
</organism>
<feature type="transmembrane region" description="Helical" evidence="7">
    <location>
        <begin position="349"/>
        <end position="369"/>
    </location>
</feature>
<dbReference type="SUPFAM" id="SSF82689">
    <property type="entry name" value="Mechanosensitive channel protein MscS (YggB), C-terminal domain"/>
    <property type="match status" value="1"/>
</dbReference>
<evidence type="ECO:0000256" key="2">
    <source>
        <dbReference type="ARBA" id="ARBA00008017"/>
    </source>
</evidence>
<keyword evidence="5 7" id="KW-1133">Transmembrane helix</keyword>
<evidence type="ECO:0000313" key="10">
    <source>
        <dbReference type="EMBL" id="OJJ26704.1"/>
    </source>
</evidence>
<evidence type="ECO:0000256" key="4">
    <source>
        <dbReference type="ARBA" id="ARBA00022692"/>
    </source>
</evidence>
<feature type="domain" description="Mechanosensitive ion channel transmembrane helices 2/3" evidence="9">
    <location>
        <begin position="326"/>
        <end position="366"/>
    </location>
</feature>
<evidence type="ECO:0000256" key="6">
    <source>
        <dbReference type="ARBA" id="ARBA00023136"/>
    </source>
</evidence>
<dbReference type="EMBL" id="MLAW01000005">
    <property type="protein sequence ID" value="OJJ26704.1"/>
    <property type="molecule type" value="Genomic_DNA"/>
</dbReference>
<dbReference type="InterPro" id="IPR011066">
    <property type="entry name" value="MscS_channel_C_sf"/>
</dbReference>
<reference evidence="10" key="1">
    <citation type="submission" date="2016-10" db="EMBL/GenBank/DDBJ databases">
        <title>CRISPR-Cas defence system in Roseofilum reptotaenium: evidence of a bacteriophage-cyanobacterium arms race in the coral black band disease.</title>
        <authorList>
            <person name="Buerger P."/>
            <person name="Wood-Charlson E.M."/>
            <person name="Weynberg K.D."/>
            <person name="Willis B."/>
            <person name="Van Oppen M.J."/>
        </authorList>
    </citation>
    <scope>NUCLEOTIDE SEQUENCE [LARGE SCALE GENOMIC DNA]</scope>
    <source>
        <strain evidence="10">AO1-A</strain>
    </source>
</reference>
<dbReference type="InterPro" id="IPR045276">
    <property type="entry name" value="YbiO_bact"/>
</dbReference>
<dbReference type="SUPFAM" id="SSF82861">
    <property type="entry name" value="Mechanosensitive channel protein MscS (YggB), transmembrane region"/>
    <property type="match status" value="1"/>
</dbReference>
<feature type="domain" description="Mechanosensitive ion channel MscS" evidence="8">
    <location>
        <begin position="367"/>
        <end position="432"/>
    </location>
</feature>
<dbReference type="SUPFAM" id="SSF50182">
    <property type="entry name" value="Sm-like ribonucleoproteins"/>
    <property type="match status" value="1"/>
</dbReference>
<dbReference type="Gene3D" id="3.30.70.100">
    <property type="match status" value="1"/>
</dbReference>
<evidence type="ECO:0000256" key="5">
    <source>
        <dbReference type="ARBA" id="ARBA00022989"/>
    </source>
</evidence>
<feature type="transmembrane region" description="Helical" evidence="7">
    <location>
        <begin position="277"/>
        <end position="298"/>
    </location>
</feature>
<accession>A0A1L9QVL4</accession>
<comment type="caution">
    <text evidence="10">The sequence shown here is derived from an EMBL/GenBank/DDBJ whole genome shotgun (WGS) entry which is preliminary data.</text>
</comment>
<proteinExistence type="inferred from homology"/>
<comment type="subcellular location">
    <subcellularLocation>
        <location evidence="1">Cell membrane</location>
        <topology evidence="1">Multi-pass membrane protein</topology>
    </subcellularLocation>
</comment>
<dbReference type="Pfam" id="PF21088">
    <property type="entry name" value="MS_channel_1st"/>
    <property type="match status" value="1"/>
</dbReference>
<feature type="transmembrane region" description="Helical" evidence="7">
    <location>
        <begin position="319"/>
        <end position="343"/>
    </location>
</feature>
<dbReference type="Gene3D" id="2.30.30.60">
    <property type="match status" value="1"/>
</dbReference>
<dbReference type="PANTHER" id="PTHR30460">
    <property type="entry name" value="MODERATE CONDUCTANCE MECHANOSENSITIVE CHANNEL YBIO"/>
    <property type="match status" value="1"/>
</dbReference>
<comment type="similarity">
    <text evidence="2">Belongs to the MscS (TC 1.A.23) family.</text>
</comment>
<name>A0A1L9QVL4_9CYAN</name>
<dbReference type="InterPro" id="IPR049142">
    <property type="entry name" value="MS_channel_1st"/>
</dbReference>
<evidence type="ECO:0000256" key="7">
    <source>
        <dbReference type="SAM" id="Phobius"/>
    </source>
</evidence>
<dbReference type="PANTHER" id="PTHR30460:SF0">
    <property type="entry name" value="MODERATE CONDUCTANCE MECHANOSENSITIVE CHANNEL YBIO"/>
    <property type="match status" value="1"/>
</dbReference>
<evidence type="ECO:0000313" key="11">
    <source>
        <dbReference type="Proteomes" id="UP000183940"/>
    </source>
</evidence>
<dbReference type="InterPro" id="IPR023408">
    <property type="entry name" value="MscS_beta-dom_sf"/>
</dbReference>
<dbReference type="Gene3D" id="1.10.287.1260">
    <property type="match status" value="1"/>
</dbReference>
<dbReference type="GO" id="GO:0005886">
    <property type="term" value="C:plasma membrane"/>
    <property type="evidence" value="ECO:0007669"/>
    <property type="project" value="UniProtKB-SubCell"/>
</dbReference>
<dbReference type="STRING" id="1925591.BI308_04840"/>
<evidence type="ECO:0000259" key="9">
    <source>
        <dbReference type="Pfam" id="PF21088"/>
    </source>
</evidence>
<gene>
    <name evidence="10" type="ORF">BI308_04840</name>
</gene>
<dbReference type="GO" id="GO:0008381">
    <property type="term" value="F:mechanosensitive monoatomic ion channel activity"/>
    <property type="evidence" value="ECO:0007669"/>
    <property type="project" value="InterPro"/>
</dbReference>
<keyword evidence="3" id="KW-1003">Cell membrane</keyword>
<protein>
    <recommendedName>
        <fullName evidence="12">Mechanosensitive ion channel protein MscS</fullName>
    </recommendedName>
</protein>
<evidence type="ECO:0008006" key="12">
    <source>
        <dbReference type="Google" id="ProtNLM"/>
    </source>
</evidence>
<sequence length="555" mass="62977">MENLYNLIFVISELVVVLVAFIVLQWAINFLFKKSYHLSWLKDKKSQIDRLRKYSKKILAFSWFFLSISIVLANVFLIYRGEKDLLKYTLRLFQNVPKQLWQTTLFGLLITSGLIIVTLTIIRYLDPVLNPAGKKVKEFAVFAKLTAVYDQTDLFLANTKFHVTNTLWLLTLYLSGYSFKLPETLISYLKTLLIGYLIVALSILILQAATSIIDSLDNLIESYFKPDTLVSRYYGNLKHLVPFAKRCLEAVIYVNMVTQVIGLIQAITGLTNIGEKLINLIVIILLSRVFIELSQLLLEEVMLSDKSLSDTQKQRRMTITPLMQSLSKYLIYFGAGILILDVFEIDPTPILAAAGLLGLAVGLGAQNLINDMVSGFFILFENYYLVGDFVETGDASGVVEAIELRTTRIRHPNGQVYIIRNGNIEEVVNYSRDFIYAVVDIPISYEANVKKIYGILGQVSEELQANHPEVLEPIDFNGIEEFTTSHMIIRTMTKLKPISNPRGIHDEIQGVVRDMIKEAFDRAGIPPLLPQRIIRFKSPEDSQINLLKPDNPSMT</sequence>
<feature type="transmembrane region" description="Helical" evidence="7">
    <location>
        <begin position="6"/>
        <end position="32"/>
    </location>
</feature>
<keyword evidence="11" id="KW-1185">Reference proteome</keyword>
<keyword evidence="4 7" id="KW-0812">Transmembrane</keyword>
<dbReference type="InterPro" id="IPR010920">
    <property type="entry name" value="LSM_dom_sf"/>
</dbReference>
<feature type="transmembrane region" description="Helical" evidence="7">
    <location>
        <begin position="99"/>
        <end position="125"/>
    </location>
</feature>